<dbReference type="Proteomes" id="UP001157161">
    <property type="component" value="Unassembled WGS sequence"/>
</dbReference>
<reference evidence="1" key="2">
    <citation type="submission" date="2023-02" db="EMBL/GenBank/DDBJ databases">
        <authorList>
            <person name="Sun Q."/>
            <person name="Mori K."/>
        </authorList>
    </citation>
    <scope>NUCLEOTIDE SEQUENCE</scope>
    <source>
        <strain evidence="1">NBRC 112290</strain>
    </source>
</reference>
<organism evidence="1 2">
    <name type="scientific">Litorihabitans aurantiacus</name>
    <dbReference type="NCBI Taxonomy" id="1930061"/>
    <lineage>
        <taxon>Bacteria</taxon>
        <taxon>Bacillati</taxon>
        <taxon>Actinomycetota</taxon>
        <taxon>Actinomycetes</taxon>
        <taxon>Micrococcales</taxon>
        <taxon>Beutenbergiaceae</taxon>
        <taxon>Litorihabitans</taxon>
    </lineage>
</organism>
<evidence type="ECO:0000313" key="2">
    <source>
        <dbReference type="Proteomes" id="UP001157161"/>
    </source>
</evidence>
<evidence type="ECO:0008006" key="3">
    <source>
        <dbReference type="Google" id="ProtNLM"/>
    </source>
</evidence>
<gene>
    <name evidence="1" type="ORF">GCM10025875_01020</name>
</gene>
<dbReference type="RefSeq" id="WP_284248558.1">
    <property type="nucleotide sequence ID" value="NZ_BSUM01000001.1"/>
</dbReference>
<protein>
    <recommendedName>
        <fullName evidence="3">Glutaminase</fullName>
    </recommendedName>
</protein>
<keyword evidence="2" id="KW-1185">Reference proteome</keyword>
<evidence type="ECO:0000313" key="1">
    <source>
        <dbReference type="EMBL" id="GMA30110.1"/>
    </source>
</evidence>
<reference evidence="1" key="1">
    <citation type="journal article" date="2014" name="Int. J. Syst. Evol. Microbiol.">
        <title>Complete genome sequence of Corynebacterium casei LMG S-19264T (=DSM 44701T), isolated from a smear-ripened cheese.</title>
        <authorList>
            <consortium name="US DOE Joint Genome Institute (JGI-PGF)"/>
            <person name="Walter F."/>
            <person name="Albersmeier A."/>
            <person name="Kalinowski J."/>
            <person name="Ruckert C."/>
        </authorList>
    </citation>
    <scope>NUCLEOTIDE SEQUENCE</scope>
    <source>
        <strain evidence="1">NBRC 112290</strain>
    </source>
</reference>
<proteinExistence type="predicted"/>
<name>A0AA37UR37_9MICO</name>
<dbReference type="EMBL" id="BSUM01000001">
    <property type="protein sequence ID" value="GMA30110.1"/>
    <property type="molecule type" value="Genomic_DNA"/>
</dbReference>
<dbReference type="AlphaFoldDB" id="A0AA37UR37"/>
<comment type="caution">
    <text evidence="1">The sequence shown here is derived from an EMBL/GenBank/DDBJ whole genome shotgun (WGS) entry which is preliminary data.</text>
</comment>
<accession>A0AA37UR37</accession>
<sequence length="152" mass="16281">MSDLVTDAVARLRAGGVPSEVLGLRRVPRRVAGVGRAPRIIAVGEAWRIGALLLLPDGELALPGEVVRTEAETTRGYTADSARHRADLRIEARRGGIPPGCVVHLGWRPAVVGEHPLVRRDGEVLFTWSPGAAPVPLAPYVAERVDLALLRL</sequence>